<keyword evidence="7" id="KW-0963">Cytoplasm</keyword>
<accession>A0ABS5CYM9</accession>
<dbReference type="InterPro" id="IPR027417">
    <property type="entry name" value="P-loop_NTPase"/>
</dbReference>
<dbReference type="Pfam" id="PF00154">
    <property type="entry name" value="RecA_N"/>
    <property type="match status" value="1"/>
</dbReference>
<feature type="domain" description="RecA family profile 2" evidence="11">
    <location>
        <begin position="200"/>
        <end position="273"/>
    </location>
</feature>
<keyword evidence="6 7" id="KW-0233">DNA recombination</keyword>
<dbReference type="InterPro" id="IPR049428">
    <property type="entry name" value="RecA-like_N"/>
</dbReference>
<evidence type="ECO:0000259" key="11">
    <source>
        <dbReference type="PROSITE" id="PS50163"/>
    </source>
</evidence>
<keyword evidence="5 7" id="KW-0238">DNA-binding</keyword>
<dbReference type="InterPro" id="IPR023400">
    <property type="entry name" value="RecA_C_sf"/>
</dbReference>
<organism evidence="12 13">
    <name type="scientific">Candidatus Phytoplasma meliae</name>
    <dbReference type="NCBI Taxonomy" id="1848402"/>
    <lineage>
        <taxon>Bacteria</taxon>
        <taxon>Bacillati</taxon>
        <taxon>Mycoplasmatota</taxon>
        <taxon>Mollicutes</taxon>
        <taxon>Acholeplasmatales</taxon>
        <taxon>Acholeplasmataceae</taxon>
        <taxon>Candidatus Phytoplasma</taxon>
        <taxon>16SrXIII (Mexican periwinkle virescence group)</taxon>
    </lineage>
</organism>
<keyword evidence="7 8" id="KW-0234">DNA repair</keyword>
<dbReference type="SUPFAM" id="SSF54752">
    <property type="entry name" value="RecA protein, C-terminal domain"/>
    <property type="match status" value="1"/>
</dbReference>
<evidence type="ECO:0000256" key="4">
    <source>
        <dbReference type="ARBA" id="ARBA00022840"/>
    </source>
</evidence>
<dbReference type="InterPro" id="IPR003593">
    <property type="entry name" value="AAA+_ATPase"/>
</dbReference>
<dbReference type="PANTHER" id="PTHR45900">
    <property type="entry name" value="RECA"/>
    <property type="match status" value="1"/>
</dbReference>
<dbReference type="HAMAP" id="MF_00268">
    <property type="entry name" value="RecA"/>
    <property type="match status" value="1"/>
</dbReference>
<dbReference type="SUPFAM" id="SSF52540">
    <property type="entry name" value="P-loop containing nucleoside triphosphate hydrolases"/>
    <property type="match status" value="1"/>
</dbReference>
<evidence type="ECO:0000256" key="9">
    <source>
        <dbReference type="RuleBase" id="RU004527"/>
    </source>
</evidence>
<name>A0ABS5CYM9_9MOLU</name>
<evidence type="ECO:0000256" key="5">
    <source>
        <dbReference type="ARBA" id="ARBA00023125"/>
    </source>
</evidence>
<dbReference type="InterPro" id="IPR013765">
    <property type="entry name" value="DNA_recomb/repair_RecA"/>
</dbReference>
<dbReference type="NCBIfam" id="TIGR02012">
    <property type="entry name" value="tigrfam_recA"/>
    <property type="match status" value="1"/>
</dbReference>
<dbReference type="CDD" id="cd00983">
    <property type="entry name" value="RecA"/>
    <property type="match status" value="1"/>
</dbReference>
<keyword evidence="4 7" id="KW-0067">ATP-binding</keyword>
<dbReference type="Proteomes" id="UP001195571">
    <property type="component" value="Unassembled WGS sequence"/>
</dbReference>
<dbReference type="PROSITE" id="PS00321">
    <property type="entry name" value="RECA_1"/>
    <property type="match status" value="1"/>
</dbReference>
<feature type="binding site" evidence="7">
    <location>
        <begin position="66"/>
        <end position="73"/>
    </location>
    <ligand>
        <name>ATP</name>
        <dbReference type="ChEBI" id="CHEBI:30616"/>
    </ligand>
</feature>
<dbReference type="PROSITE" id="PS50162">
    <property type="entry name" value="RECA_2"/>
    <property type="match status" value="1"/>
</dbReference>
<proteinExistence type="inferred from homology"/>
<evidence type="ECO:0000256" key="6">
    <source>
        <dbReference type="ARBA" id="ARBA00023172"/>
    </source>
</evidence>
<sequence length="332" mass="36634">MENNSNKKGLEETIKEIEKKFGKGSIMKLNDKPNKENEVISTGSLSLDIALGIGGYAKGRIIELFGPESSGKTTLALHAVVEAQKAGGNVAFIDAEHALDAFYAKSIGIDMNKFYLSQPNSGEQALDIAFKLIDSGHISLLIVDSVAALVPEAELVGDMSSNHIGLQARMMGQAMRKQSGIIAKTNTIVIYINQLREKTGIMFGNPEITPGGKALKFFSSMRLDIRKAETIKEGHEITGIRSKIKILKSKLSPPLKIAMIDIIYGKGISKVGEVVEIATKHNLMQKNGSWYNYKGEKIAQGYENTKKYLIDNPKIYHYLLTEIKKIYNIWKN</sequence>
<dbReference type="RefSeq" id="WP_203552343.1">
    <property type="nucleotide sequence ID" value="NZ_JACAOD020000010.1"/>
</dbReference>
<dbReference type="PRINTS" id="PR00142">
    <property type="entry name" value="RECA"/>
</dbReference>
<evidence type="ECO:0000256" key="7">
    <source>
        <dbReference type="HAMAP-Rule" id="MF_00268"/>
    </source>
</evidence>
<dbReference type="InterPro" id="IPR020584">
    <property type="entry name" value="DNA_recomb/repair_RecA_CS"/>
</dbReference>
<evidence type="ECO:0000256" key="8">
    <source>
        <dbReference type="RuleBase" id="RU000526"/>
    </source>
</evidence>
<gene>
    <name evidence="7 12" type="primary">recA</name>
    <name evidence="12" type="ORF">CHTY_002460</name>
</gene>
<dbReference type="Pfam" id="PF21096">
    <property type="entry name" value="RecA_C"/>
    <property type="match status" value="1"/>
</dbReference>
<dbReference type="InterPro" id="IPR049261">
    <property type="entry name" value="RecA-like_C"/>
</dbReference>
<comment type="subcellular location">
    <subcellularLocation>
        <location evidence="7">Cytoplasm</location>
    </subcellularLocation>
</comment>
<dbReference type="SMART" id="SM00382">
    <property type="entry name" value="AAA"/>
    <property type="match status" value="1"/>
</dbReference>
<keyword evidence="7 9" id="KW-0227">DNA damage</keyword>
<dbReference type="Gene3D" id="3.40.50.300">
    <property type="entry name" value="P-loop containing nucleotide triphosphate hydrolases"/>
    <property type="match status" value="1"/>
</dbReference>
<keyword evidence="13" id="KW-1185">Reference proteome</keyword>
<dbReference type="InterPro" id="IPR020587">
    <property type="entry name" value="RecA_monomer-monomer_interface"/>
</dbReference>
<evidence type="ECO:0000313" key="13">
    <source>
        <dbReference type="Proteomes" id="UP001195571"/>
    </source>
</evidence>
<dbReference type="PANTHER" id="PTHR45900:SF1">
    <property type="entry name" value="MITOCHONDRIAL DNA REPAIR PROTEIN RECA HOMOLOG-RELATED"/>
    <property type="match status" value="1"/>
</dbReference>
<keyword evidence="7 8" id="KW-0742">SOS response</keyword>
<evidence type="ECO:0000259" key="10">
    <source>
        <dbReference type="PROSITE" id="PS50162"/>
    </source>
</evidence>
<evidence type="ECO:0000313" key="12">
    <source>
        <dbReference type="EMBL" id="MBP5836080.1"/>
    </source>
</evidence>
<evidence type="ECO:0000256" key="3">
    <source>
        <dbReference type="ARBA" id="ARBA00022741"/>
    </source>
</evidence>
<dbReference type="InterPro" id="IPR020588">
    <property type="entry name" value="RecA_ATP-bd"/>
</dbReference>
<comment type="caution">
    <text evidence="12">The sequence shown here is derived from an EMBL/GenBank/DDBJ whole genome shotgun (WGS) entry which is preliminary data.</text>
</comment>
<dbReference type="PROSITE" id="PS50163">
    <property type="entry name" value="RECA_3"/>
    <property type="match status" value="1"/>
</dbReference>
<comment type="function">
    <text evidence="7">Can catalyze the hydrolysis of ATP in the presence of single-stranded DNA, the ATP-dependent uptake of single-stranded DNA by duplex DNA, and the ATP-dependent hybridization of homologous single-stranded DNAs. It interacts with LexA causing its activation and leading to its autocatalytic cleavage.</text>
</comment>
<evidence type="ECO:0000256" key="1">
    <source>
        <dbReference type="ARBA" id="ARBA00009391"/>
    </source>
</evidence>
<protein>
    <recommendedName>
        <fullName evidence="2 7">Protein RecA</fullName>
    </recommendedName>
    <alternativeName>
        <fullName evidence="7 8">Recombinase A</fullName>
    </alternativeName>
</protein>
<keyword evidence="3 7" id="KW-0547">Nucleotide-binding</keyword>
<evidence type="ECO:0000256" key="2">
    <source>
        <dbReference type="ARBA" id="ARBA00015553"/>
    </source>
</evidence>
<comment type="similarity">
    <text evidence="1 7 9">Belongs to the RecA family.</text>
</comment>
<feature type="domain" description="RecA family profile 1" evidence="10">
    <location>
        <begin position="36"/>
        <end position="195"/>
    </location>
</feature>
<reference evidence="12" key="1">
    <citation type="submission" date="2021-04" db="EMBL/GenBank/DDBJ databases">
        <title>Genomic features of Candidatus Phytoplasma meliae isolate ChTYXIII (1SrXIII-G).</title>
        <authorList>
            <person name="Fernandez F.D."/>
            <person name="Conci L.R."/>
        </authorList>
    </citation>
    <scope>NUCLEOTIDE SEQUENCE [LARGE SCALE GENOMIC DNA]</scope>
    <source>
        <strain evidence="12">ChTYXIII-Mo</strain>
    </source>
</reference>
<dbReference type="EMBL" id="JACAOD020000010">
    <property type="protein sequence ID" value="MBP5836080.1"/>
    <property type="molecule type" value="Genomic_DNA"/>
</dbReference>